<dbReference type="CDD" id="cd00198">
    <property type="entry name" value="vWFA"/>
    <property type="match status" value="1"/>
</dbReference>
<gene>
    <name evidence="4" type="ORF">FCN74_04485</name>
</gene>
<keyword evidence="1 2" id="KW-0732">Signal</keyword>
<dbReference type="Pfam" id="PF13517">
    <property type="entry name" value="FG-GAP_3"/>
    <property type="match status" value="4"/>
</dbReference>
<dbReference type="SMART" id="SM00327">
    <property type="entry name" value="VWA"/>
    <property type="match status" value="1"/>
</dbReference>
<comment type="caution">
    <text evidence="4">The sequence shown here is derived from an EMBL/GenBank/DDBJ whole genome shotgun (WGS) entry which is preliminary data.</text>
</comment>
<dbReference type="EMBL" id="SWMU01000001">
    <property type="protein sequence ID" value="TKS57678.1"/>
    <property type="molecule type" value="Genomic_DNA"/>
</dbReference>
<dbReference type="Proteomes" id="UP000306552">
    <property type="component" value="Unassembled WGS sequence"/>
</dbReference>
<dbReference type="PANTHER" id="PTHR45460">
    <property type="entry name" value="SIMILAR TO CYSTEINE PROTEINASE"/>
    <property type="match status" value="1"/>
</dbReference>
<reference evidence="4 5" key="1">
    <citation type="submission" date="2019-04" db="EMBL/GenBank/DDBJ databases">
        <title>Psychroflexus halotolerans sp. nov., isolated from a marine solar saltern.</title>
        <authorList>
            <person name="Feng X."/>
        </authorList>
    </citation>
    <scope>NUCLEOTIDE SEQUENCE [LARGE SCALE GENOMIC DNA]</scope>
    <source>
        <strain evidence="4 5">WDS2C27</strain>
    </source>
</reference>
<dbReference type="RefSeq" id="WP_138931378.1">
    <property type="nucleotide sequence ID" value="NZ_SWMU01000001.1"/>
</dbReference>
<dbReference type="Pfam" id="PF00092">
    <property type="entry name" value="VWA"/>
    <property type="match status" value="1"/>
</dbReference>
<sequence length="1508" mass="160227">MKINLYPYSLILCFLCFLCFSNLSAQDDEECNTGLDIHIANDISGSVDATEFQQSKDFITQLGLSFAGSLGTDDSETRISISNWSSGPGNFLEFNFPIAGPNYTTEISDVVAFGESTRPFSGGTDIYTALLNAFNWVNQNPVTDRSVPKVIVLLTDAFCDQVPANLTNLATQIKSQGIIIILLAVDTASGCTELQGTNVASPNGYFSAPNYTALQNNAVNFVQDITQVGCDGDPPDLSNAFDLTIELSNYELINCNPGPPEGSVQYTITNNDLLNPFNDVLKISYYDGDPTVPGTQYLFTEDLNVQNIPANGGTFNSLVTSQTFLSATQLYAVVNFDGSTPGNEVPLLFSDLPDQVEVDSEEQVANNISDPIDRVDDGNCAEFANIDVQVTNSGVGCDAQVFYTVEVCNIGTGNAVMDANDINHLPPNGFNLQSSDLVGSNPFISDIAIGPEQIVSINENDELGDVFAADLDGDGDLDVISANLNDEKVAWYANDGAGNFGAQQPISSNMGTARLVYAADLDGDGDQDVLAAGDFPNEITWFENDGAGNFTNQIIVSSSLEIPNDISTADLDNDGNLDILVAFGDDDNVAWYQNDGTGNFGPQQIITANAIGASSAAAGDFDGDGDLDVVSTSATDDKIAWYQNDGSGNFGPEQFINISASTDEEVKVADINGDGAIDIIATGANQVTWFENDGSGNFGPEVFISNTANSAQSIFTVDFDSDGDLDVLGSSGTFTSQSKISWFENDGSGNFGAEQFVTGNINEPQTVFAGDFDGDNDPDVLSISTSEDKIVWYENLIVTKLPAQTCATYEYVYDINGLPAGDYDYTVAVEATAEAGINPFVIFNPNTDFSFGTETGLDGFDGTANTSDDLTFNGTTSDCVPGEQITVDVSMTGDGSCPDDFSTATITINNQSGLTLNNTVLTLDLSGTGTVFNGEPYNLTNGLVLAEPNIFDPNYPNVPNALSQQNGIQSLDIFNLPGGISTFDVDIFIGTDPIDLSIEVSQIPTNINDTGVASGADSITPAALPTITGSCPGDVTISDTTIDLNFTVSNAASITWTSGTQGDFTNPNSGTTTYLISDQDLANGFVNLSLQAVSAGGCLEIFDCQVNITGGLFDYGDAPITYDLNENSVPVAAGALINSDVFFGSILPGDEPTNQPTPDATGDGNEEDAISLFLFTNPSPGGTFEIDVEVTNNSNEPVFAHGFLDWNVDGDFIADTDEKSELLTIPANSGSDTYQLIFNVPNNFDTSVENKFLRLRLSSDELAVGLPYGSAANGEVEDYLLTINEDGCASLENDISDPTPIEVCQASSGGDLSDETATFDLSTKINEITQGDTTLEVEFFESQVDLDNDNPINPINNFVNTVNPQTLEVRVFDPSTGCEAFTNLTLVINVLPNLPPDFGTLEECDDDADGQVIFNLTLALSDFLTNNPNYNATYHISQPDATGGVNPIGDPTTYQNTSNPQTIWVRLENQGDTSCFEVASFELSVTDSAPVNLDPPDLVECDDDNDGF</sequence>
<dbReference type="Gene3D" id="3.40.50.410">
    <property type="entry name" value="von Willebrand factor, type A domain"/>
    <property type="match status" value="1"/>
</dbReference>
<organism evidence="4 5">
    <name type="scientific">Mesohalobacter halotolerans</name>
    <dbReference type="NCBI Taxonomy" id="1883405"/>
    <lineage>
        <taxon>Bacteria</taxon>
        <taxon>Pseudomonadati</taxon>
        <taxon>Bacteroidota</taxon>
        <taxon>Flavobacteriia</taxon>
        <taxon>Flavobacteriales</taxon>
        <taxon>Flavobacteriaceae</taxon>
        <taxon>Mesohalobacter</taxon>
    </lineage>
</organism>
<dbReference type="OrthoDB" id="1403372at2"/>
<keyword evidence="5" id="KW-1185">Reference proteome</keyword>
<evidence type="ECO:0000256" key="1">
    <source>
        <dbReference type="ARBA" id="ARBA00022729"/>
    </source>
</evidence>
<feature type="signal peptide" evidence="2">
    <location>
        <begin position="1"/>
        <end position="25"/>
    </location>
</feature>
<feature type="non-terminal residue" evidence="4">
    <location>
        <position position="1508"/>
    </location>
</feature>
<dbReference type="SUPFAM" id="SSF53300">
    <property type="entry name" value="vWA-like"/>
    <property type="match status" value="1"/>
</dbReference>
<name>A0A4U5TWR0_9FLAO</name>
<dbReference type="SUPFAM" id="SSF69318">
    <property type="entry name" value="Integrin alpha N-terminal domain"/>
    <property type="match status" value="2"/>
</dbReference>
<dbReference type="Pfam" id="PF20009">
    <property type="entry name" value="GEVED"/>
    <property type="match status" value="1"/>
</dbReference>
<evidence type="ECO:0000313" key="4">
    <source>
        <dbReference type="EMBL" id="TKS57678.1"/>
    </source>
</evidence>
<feature type="chain" id="PRO_5020894141" evidence="2">
    <location>
        <begin position="26"/>
        <end position="1508"/>
    </location>
</feature>
<dbReference type="InterPro" id="IPR028994">
    <property type="entry name" value="Integrin_alpha_N"/>
</dbReference>
<accession>A0A4U5TWR0</accession>
<feature type="domain" description="VWFA" evidence="3">
    <location>
        <begin position="36"/>
        <end position="225"/>
    </location>
</feature>
<dbReference type="InterPro" id="IPR002035">
    <property type="entry name" value="VWF_A"/>
</dbReference>
<dbReference type="InterPro" id="IPR045474">
    <property type="entry name" value="GEVED"/>
</dbReference>
<evidence type="ECO:0000313" key="5">
    <source>
        <dbReference type="Proteomes" id="UP000306552"/>
    </source>
</evidence>
<proteinExistence type="predicted"/>
<dbReference type="Gene3D" id="2.130.10.130">
    <property type="entry name" value="Integrin alpha, N-terminal"/>
    <property type="match status" value="1"/>
</dbReference>
<protein>
    <submittedName>
        <fullName evidence="4">VWA domain-containing protein</fullName>
    </submittedName>
</protein>
<dbReference type="PROSITE" id="PS50234">
    <property type="entry name" value="VWFA"/>
    <property type="match status" value="1"/>
</dbReference>
<dbReference type="InterPro" id="IPR036465">
    <property type="entry name" value="vWFA_dom_sf"/>
</dbReference>
<dbReference type="PANTHER" id="PTHR45460:SF2">
    <property type="entry name" value="ALPHA 1,3 GLUCANASE, GH71 FAMILY (EUROFUNG)"/>
    <property type="match status" value="1"/>
</dbReference>
<evidence type="ECO:0000256" key="2">
    <source>
        <dbReference type="SAM" id="SignalP"/>
    </source>
</evidence>
<evidence type="ECO:0000259" key="3">
    <source>
        <dbReference type="PROSITE" id="PS50234"/>
    </source>
</evidence>
<dbReference type="InterPro" id="IPR013517">
    <property type="entry name" value="FG-GAP"/>
</dbReference>